<dbReference type="AlphaFoldDB" id="A0A074LMV8"/>
<keyword evidence="6 9" id="KW-0238">DNA-binding</keyword>
<dbReference type="SUPFAM" id="SSF46894">
    <property type="entry name" value="C-terminal effector domain of the bipartite response regulators"/>
    <property type="match status" value="1"/>
</dbReference>
<evidence type="ECO:0000259" key="11">
    <source>
        <dbReference type="PROSITE" id="PS51755"/>
    </source>
</evidence>
<dbReference type="PROSITE" id="PS50110">
    <property type="entry name" value="RESPONSE_REGULATORY"/>
    <property type="match status" value="1"/>
</dbReference>
<organism evidence="12 13">
    <name type="scientific">Tumebacillus flagellatus</name>
    <dbReference type="NCBI Taxonomy" id="1157490"/>
    <lineage>
        <taxon>Bacteria</taxon>
        <taxon>Bacillati</taxon>
        <taxon>Bacillota</taxon>
        <taxon>Bacilli</taxon>
        <taxon>Bacillales</taxon>
        <taxon>Alicyclobacillaceae</taxon>
        <taxon>Tumebacillus</taxon>
    </lineage>
</organism>
<dbReference type="GO" id="GO:0045893">
    <property type="term" value="P:positive regulation of DNA-templated transcription"/>
    <property type="evidence" value="ECO:0007669"/>
    <property type="project" value="UniProtKB-ARBA"/>
</dbReference>
<evidence type="ECO:0000256" key="6">
    <source>
        <dbReference type="ARBA" id="ARBA00023125"/>
    </source>
</evidence>
<name>A0A074LMV8_9BACL</name>
<keyword evidence="7" id="KW-0804">Transcription</keyword>
<dbReference type="SMART" id="SM00862">
    <property type="entry name" value="Trans_reg_C"/>
    <property type="match status" value="1"/>
</dbReference>
<dbReference type="GO" id="GO:0005829">
    <property type="term" value="C:cytosol"/>
    <property type="evidence" value="ECO:0007669"/>
    <property type="project" value="TreeGrafter"/>
</dbReference>
<dbReference type="GO" id="GO:0042802">
    <property type="term" value="F:identical protein binding"/>
    <property type="evidence" value="ECO:0007669"/>
    <property type="project" value="UniProtKB-ARBA"/>
</dbReference>
<comment type="caution">
    <text evidence="12">The sequence shown here is derived from an EMBL/GenBank/DDBJ whole genome shotgun (WGS) entry which is preliminary data.</text>
</comment>
<evidence type="ECO:0000256" key="2">
    <source>
        <dbReference type="ARBA" id="ARBA00022490"/>
    </source>
</evidence>
<dbReference type="PANTHER" id="PTHR48111:SF52">
    <property type="entry name" value="TRANSCRIPTIONAL REGULATORY PROTEIN YVRH"/>
    <property type="match status" value="1"/>
</dbReference>
<dbReference type="Gene3D" id="1.10.10.10">
    <property type="entry name" value="Winged helix-like DNA-binding domain superfamily/Winged helix DNA-binding domain"/>
    <property type="match status" value="1"/>
</dbReference>
<feature type="domain" description="OmpR/PhoB-type" evidence="11">
    <location>
        <begin position="136"/>
        <end position="235"/>
    </location>
</feature>
<evidence type="ECO:0000259" key="10">
    <source>
        <dbReference type="PROSITE" id="PS50110"/>
    </source>
</evidence>
<dbReference type="InterPro" id="IPR036388">
    <property type="entry name" value="WH-like_DNA-bd_sf"/>
</dbReference>
<dbReference type="Gene3D" id="3.40.50.2300">
    <property type="match status" value="1"/>
</dbReference>
<dbReference type="EMBL" id="JMIR01000022">
    <property type="protein sequence ID" value="KEO82464.1"/>
    <property type="molecule type" value="Genomic_DNA"/>
</dbReference>
<dbReference type="PROSITE" id="PS51755">
    <property type="entry name" value="OMPR_PHOB"/>
    <property type="match status" value="1"/>
</dbReference>
<dbReference type="GO" id="GO:0000987">
    <property type="term" value="F:cis-regulatory region sequence-specific DNA binding"/>
    <property type="evidence" value="ECO:0007669"/>
    <property type="project" value="UniProtKB-ARBA"/>
</dbReference>
<dbReference type="InterPro" id="IPR016032">
    <property type="entry name" value="Sig_transdc_resp-reg_C-effctor"/>
</dbReference>
<dbReference type="CDD" id="cd17574">
    <property type="entry name" value="REC_OmpR"/>
    <property type="match status" value="1"/>
</dbReference>
<proteinExistence type="predicted"/>
<dbReference type="FunFam" id="3.40.50.2300:FF:000021">
    <property type="entry name" value="Two-component system response regulator KdpE"/>
    <property type="match status" value="1"/>
</dbReference>
<feature type="domain" description="Response regulatory" evidence="10">
    <location>
        <begin position="5"/>
        <end position="119"/>
    </location>
</feature>
<dbReference type="InterPro" id="IPR001867">
    <property type="entry name" value="OmpR/PhoB-type_DNA-bd"/>
</dbReference>
<dbReference type="STRING" id="1157490.EL26_15410"/>
<dbReference type="Proteomes" id="UP000027931">
    <property type="component" value="Unassembled WGS sequence"/>
</dbReference>
<comment type="subcellular location">
    <subcellularLocation>
        <location evidence="1">Cytoplasm</location>
    </subcellularLocation>
</comment>
<dbReference type="FunFam" id="1.10.10.10:FF:000018">
    <property type="entry name" value="DNA-binding response regulator ResD"/>
    <property type="match status" value="1"/>
</dbReference>
<evidence type="ECO:0000256" key="5">
    <source>
        <dbReference type="ARBA" id="ARBA00023015"/>
    </source>
</evidence>
<keyword evidence="13" id="KW-1185">Reference proteome</keyword>
<keyword evidence="2" id="KW-0963">Cytoplasm</keyword>
<keyword evidence="5" id="KW-0805">Transcription regulation</keyword>
<dbReference type="CDD" id="cd00383">
    <property type="entry name" value="trans_reg_C"/>
    <property type="match status" value="1"/>
</dbReference>
<dbReference type="SMART" id="SM00448">
    <property type="entry name" value="REC"/>
    <property type="match status" value="1"/>
</dbReference>
<evidence type="ECO:0000256" key="4">
    <source>
        <dbReference type="ARBA" id="ARBA00023012"/>
    </source>
</evidence>
<dbReference type="InterPro" id="IPR011006">
    <property type="entry name" value="CheY-like_superfamily"/>
</dbReference>
<evidence type="ECO:0000256" key="1">
    <source>
        <dbReference type="ARBA" id="ARBA00004496"/>
    </source>
</evidence>
<gene>
    <name evidence="12" type="ORF">EL26_15410</name>
</gene>
<evidence type="ECO:0000256" key="7">
    <source>
        <dbReference type="ARBA" id="ARBA00023163"/>
    </source>
</evidence>
<dbReference type="RefSeq" id="WP_038090363.1">
    <property type="nucleotide sequence ID" value="NZ_JMIR01000022.1"/>
</dbReference>
<dbReference type="Pfam" id="PF00072">
    <property type="entry name" value="Response_reg"/>
    <property type="match status" value="1"/>
</dbReference>
<dbReference type="InterPro" id="IPR001789">
    <property type="entry name" value="Sig_transdc_resp-reg_receiver"/>
</dbReference>
<reference evidence="12 13" key="1">
    <citation type="journal article" date="2013" name="Int. J. Syst. Evol. Microbiol.">
        <title>Tumebacillus flagellatus sp. nov., an alpha-amylase/pullulanase-producing bacterium isolated from cassava wastewater.</title>
        <authorList>
            <person name="Wang Q."/>
            <person name="Xie N."/>
            <person name="Qin Y."/>
            <person name="Shen N."/>
            <person name="Zhu J."/>
            <person name="Mi H."/>
            <person name="Huang R."/>
        </authorList>
    </citation>
    <scope>NUCLEOTIDE SEQUENCE [LARGE SCALE GENOMIC DNA]</scope>
    <source>
        <strain evidence="12 13">GST4</strain>
    </source>
</reference>
<dbReference type="InterPro" id="IPR039420">
    <property type="entry name" value="WalR-like"/>
</dbReference>
<feature type="modified residue" description="4-aspartylphosphate" evidence="8">
    <location>
        <position position="55"/>
    </location>
</feature>
<evidence type="ECO:0000256" key="9">
    <source>
        <dbReference type="PROSITE-ProRule" id="PRU01091"/>
    </source>
</evidence>
<accession>A0A074LMV8</accession>
<dbReference type="Gene3D" id="6.10.250.690">
    <property type="match status" value="1"/>
</dbReference>
<evidence type="ECO:0000313" key="13">
    <source>
        <dbReference type="Proteomes" id="UP000027931"/>
    </source>
</evidence>
<evidence type="ECO:0000256" key="3">
    <source>
        <dbReference type="ARBA" id="ARBA00022553"/>
    </source>
</evidence>
<keyword evidence="3 8" id="KW-0597">Phosphoprotein</keyword>
<dbReference type="GO" id="GO:0000156">
    <property type="term" value="F:phosphorelay response regulator activity"/>
    <property type="evidence" value="ECO:0007669"/>
    <property type="project" value="TreeGrafter"/>
</dbReference>
<keyword evidence="4" id="KW-0902">Two-component regulatory system</keyword>
<dbReference type="eggNOG" id="COG0745">
    <property type="taxonomic scope" value="Bacteria"/>
</dbReference>
<sequence>MNDLRVLLVDDEQAILDLLRIVLEKEGYRNLRLAATGRDAIEVCRTFQPDLIVLDVMLPDLEGFEVCRRMREFTDAPVLFLTARTSDLDKLMGFGIGGDDYITKPFHPLEVAARVKAHLRRHQRVQAEPQAMQFREQVYDFGRFQVQEKSGTLVVDGTPVDCPAREFQLLLYFCKHPNFVFSRQQLYEAIWGEDSMGDDNTVMVHVRRLREKIEEDPSRPRLLVTIRGLGYKLAAMPNGDSR</sequence>
<dbReference type="OrthoDB" id="9790442at2"/>
<protein>
    <submittedName>
        <fullName evidence="12">Transcriptional regulator</fullName>
    </submittedName>
</protein>
<evidence type="ECO:0000313" key="12">
    <source>
        <dbReference type="EMBL" id="KEO82464.1"/>
    </source>
</evidence>
<feature type="DNA-binding region" description="OmpR/PhoB-type" evidence="9">
    <location>
        <begin position="136"/>
        <end position="235"/>
    </location>
</feature>
<dbReference type="GO" id="GO:0032993">
    <property type="term" value="C:protein-DNA complex"/>
    <property type="evidence" value="ECO:0007669"/>
    <property type="project" value="TreeGrafter"/>
</dbReference>
<dbReference type="SUPFAM" id="SSF52172">
    <property type="entry name" value="CheY-like"/>
    <property type="match status" value="1"/>
</dbReference>
<evidence type="ECO:0000256" key="8">
    <source>
        <dbReference type="PROSITE-ProRule" id="PRU00169"/>
    </source>
</evidence>
<dbReference type="Pfam" id="PF00486">
    <property type="entry name" value="Trans_reg_C"/>
    <property type="match status" value="1"/>
</dbReference>
<dbReference type="PANTHER" id="PTHR48111">
    <property type="entry name" value="REGULATOR OF RPOS"/>
    <property type="match status" value="1"/>
</dbReference>